<protein>
    <submittedName>
        <fullName evidence="2">Uncharacterized protein</fullName>
    </submittedName>
</protein>
<dbReference type="AlphaFoldDB" id="A0AAV5VE75"/>
<evidence type="ECO:0000313" key="2">
    <source>
        <dbReference type="EMBL" id="GMT17568.1"/>
    </source>
</evidence>
<organism evidence="2 3">
    <name type="scientific">Pristionchus fissidentatus</name>
    <dbReference type="NCBI Taxonomy" id="1538716"/>
    <lineage>
        <taxon>Eukaryota</taxon>
        <taxon>Metazoa</taxon>
        <taxon>Ecdysozoa</taxon>
        <taxon>Nematoda</taxon>
        <taxon>Chromadorea</taxon>
        <taxon>Rhabditida</taxon>
        <taxon>Rhabditina</taxon>
        <taxon>Diplogasteromorpha</taxon>
        <taxon>Diplogasteroidea</taxon>
        <taxon>Neodiplogasteridae</taxon>
        <taxon>Pristionchus</taxon>
    </lineage>
</organism>
<evidence type="ECO:0000256" key="1">
    <source>
        <dbReference type="SAM" id="MobiDB-lite"/>
    </source>
</evidence>
<sequence length="77" mass="7875">ASSSTPTSSGMVARTPDTVETGSLAPTPTAVSQSTARTPVTIDTTDGTRPSTAASPNPQLESVDICSNIRTRRTPNT</sequence>
<comment type="caution">
    <text evidence="2">The sequence shown here is derived from an EMBL/GenBank/DDBJ whole genome shotgun (WGS) entry which is preliminary data.</text>
</comment>
<proteinExistence type="predicted"/>
<accession>A0AAV5VE75</accession>
<evidence type="ECO:0000313" key="3">
    <source>
        <dbReference type="Proteomes" id="UP001432322"/>
    </source>
</evidence>
<reference evidence="2" key="1">
    <citation type="submission" date="2023-10" db="EMBL/GenBank/DDBJ databases">
        <title>Genome assembly of Pristionchus species.</title>
        <authorList>
            <person name="Yoshida K."/>
            <person name="Sommer R.J."/>
        </authorList>
    </citation>
    <scope>NUCLEOTIDE SEQUENCE</scope>
    <source>
        <strain evidence="2">RS5133</strain>
    </source>
</reference>
<name>A0AAV5VE75_9BILA</name>
<feature type="compositionally biased region" description="Polar residues" evidence="1">
    <location>
        <begin position="18"/>
        <end position="60"/>
    </location>
</feature>
<keyword evidence="3" id="KW-1185">Reference proteome</keyword>
<dbReference type="Proteomes" id="UP001432322">
    <property type="component" value="Unassembled WGS sequence"/>
</dbReference>
<feature type="non-terminal residue" evidence="2">
    <location>
        <position position="1"/>
    </location>
</feature>
<feature type="non-terminal residue" evidence="2">
    <location>
        <position position="77"/>
    </location>
</feature>
<dbReference type="EMBL" id="BTSY01000003">
    <property type="protein sequence ID" value="GMT17568.1"/>
    <property type="molecule type" value="Genomic_DNA"/>
</dbReference>
<gene>
    <name evidence="2" type="ORF">PFISCL1PPCAC_8865</name>
</gene>
<feature type="compositionally biased region" description="Polar residues" evidence="1">
    <location>
        <begin position="1"/>
        <end position="10"/>
    </location>
</feature>
<feature type="region of interest" description="Disordered" evidence="1">
    <location>
        <begin position="1"/>
        <end position="77"/>
    </location>
</feature>